<evidence type="ECO:0000256" key="1">
    <source>
        <dbReference type="SAM" id="MobiDB-lite"/>
    </source>
</evidence>
<accession>A0A2H3G005</accession>
<reference evidence="2 3" key="1">
    <citation type="journal article" date="2016" name="Environ. Microbiol.">
        <title>Effector profiles distinguish formae speciales of Fusarium oxysporum.</title>
        <authorList>
            <person name="van Dam P."/>
            <person name="Fokkens L."/>
            <person name="Schmidt S.M."/>
            <person name="Linmans J.H."/>
            <person name="Kistler H.C."/>
            <person name="Ma L.J."/>
            <person name="Rep M."/>
        </authorList>
    </citation>
    <scope>NUCLEOTIDE SEQUENCE [LARGE SCALE GENOMIC DNA]</scope>
    <source>
        <strain evidence="2 3">Forc016</strain>
    </source>
</reference>
<evidence type="ECO:0000313" key="3">
    <source>
        <dbReference type="Proteomes" id="UP000219602"/>
    </source>
</evidence>
<dbReference type="PANTHER" id="PTHR40618">
    <property type="entry name" value="B-ZIP TRANSCRIPTION FACTOR (EUROFUNG)-RELATED"/>
    <property type="match status" value="1"/>
</dbReference>
<dbReference type="EMBL" id="MABQ02000010">
    <property type="protein sequence ID" value="PCD24505.1"/>
    <property type="molecule type" value="Genomic_DNA"/>
</dbReference>
<sequence length="457" mass="50084">MGAAPSPPLRSSPLALPGQRIFINNTSILPVLLTEMDNSQPARRGRPPIQDGQDVVNSQQKKKLGMRLAQRSYRARKQEAQESQRIRAEELSRALDNALATFSTLHRRILDTSQVRNSPDVLFHLNDAVRQMAAIASSTNKILPLTHAPDDLGTSFRQQAPGVLAPYQSATIDSGAMTISLRTSTSKQIPVPARLFRACFERVVSILSNSTVDRSQFPALALPLQLLGVELLMVNSLRGLSLFHASVGDFKYPLHSAPRLPNMYRVVEGETKAVFRMPAPFLQRIVRGKTRTILDTDFAHLQGEWLEARDVEEYLEERGIYMCNTVTSGTTTTGDTMYQPSVPGSEQSIPMEQRAPVSSSAGFPGHEPADYVVFGLPGPRQWLRSANSQIHSSAIAGDLQSDFNQQTTQGIEKTSQVTVNLDKLVHLLAENATCLGPVPGIRKADVDASIRGSITLS</sequence>
<proteinExistence type="predicted"/>
<gene>
    <name evidence="2" type="ORF">AU210_013624</name>
</gene>
<organism evidence="2 3">
    <name type="scientific">Fusarium oxysporum f. sp. radicis-cucumerinum</name>
    <dbReference type="NCBI Taxonomy" id="327505"/>
    <lineage>
        <taxon>Eukaryota</taxon>
        <taxon>Fungi</taxon>
        <taxon>Dikarya</taxon>
        <taxon>Ascomycota</taxon>
        <taxon>Pezizomycotina</taxon>
        <taxon>Sordariomycetes</taxon>
        <taxon>Hypocreomycetidae</taxon>
        <taxon>Hypocreales</taxon>
        <taxon>Nectriaceae</taxon>
        <taxon>Fusarium</taxon>
        <taxon>Fusarium oxysporum species complex</taxon>
    </lineage>
</organism>
<dbReference type="AlphaFoldDB" id="A0A2H3G005"/>
<dbReference type="PANTHER" id="PTHR40618:SF1">
    <property type="entry name" value="B-ZIP TRANSCRIPTION FACTOR (EUROFUNG)"/>
    <property type="match status" value="1"/>
</dbReference>
<name>A0A2H3G005_FUSOX</name>
<comment type="caution">
    <text evidence="2">The sequence shown here is derived from an EMBL/GenBank/DDBJ whole genome shotgun (WGS) entry which is preliminary data.</text>
</comment>
<dbReference type="Proteomes" id="UP000219602">
    <property type="component" value="Chromosome 12"/>
</dbReference>
<evidence type="ECO:0008006" key="4">
    <source>
        <dbReference type="Google" id="ProtNLM"/>
    </source>
</evidence>
<evidence type="ECO:0000313" key="2">
    <source>
        <dbReference type="EMBL" id="PCD24505.1"/>
    </source>
</evidence>
<protein>
    <recommendedName>
        <fullName evidence="4">BZIP domain-containing protein</fullName>
    </recommendedName>
</protein>
<reference evidence="2 3" key="2">
    <citation type="journal article" date="2017" name="Sci. Rep.">
        <title>A mobile pathogenicity chromosome in Fusarium oxysporum for infection of multiple cucurbit species.</title>
        <authorList>
            <person name="van Dam P."/>
            <person name="Fokkens L."/>
            <person name="Ayukawa Y."/>
            <person name="van der Gragt M."/>
            <person name="Ter Horst A."/>
            <person name="Brankovics B."/>
            <person name="Houterman P.M."/>
            <person name="Arie T."/>
            <person name="Rep M."/>
        </authorList>
    </citation>
    <scope>NUCLEOTIDE SEQUENCE [LARGE SCALE GENOMIC DNA]</scope>
    <source>
        <strain evidence="2 3">Forc016</strain>
    </source>
</reference>
<feature type="region of interest" description="Disordered" evidence="1">
    <location>
        <begin position="38"/>
        <end position="65"/>
    </location>
</feature>